<dbReference type="AlphaFoldDB" id="A0A6V8QX27"/>
<evidence type="ECO:0008006" key="4">
    <source>
        <dbReference type="Google" id="ProtNLM"/>
    </source>
</evidence>
<dbReference type="OrthoDB" id="2142040at2759"/>
<protein>
    <recommendedName>
        <fullName evidence="4">Fucose-specific lectin</fullName>
    </recommendedName>
</protein>
<feature type="compositionally biased region" description="Polar residues" evidence="1">
    <location>
        <begin position="427"/>
        <end position="437"/>
    </location>
</feature>
<feature type="region of interest" description="Disordered" evidence="1">
    <location>
        <begin position="417"/>
        <end position="437"/>
    </location>
</feature>
<proteinExistence type="predicted"/>
<dbReference type="EMBL" id="BLZH01000005">
    <property type="protein sequence ID" value="GFP55478.1"/>
    <property type="molecule type" value="Genomic_DNA"/>
</dbReference>
<sequence>MDRLQDISRLLLAAGGTPSRDGKTTHLTYEKEGSIRMRTWTGSELADDELITDEARRGTSAPIVNRSRKKVFVVHKNDSIKCFIDPLRDDDQVEEDEMNDDAPWNEEEIIGVDTRVHPQSQLAVSYDKNTVFIFYQKPDGSLSGINEYNDKWKAIELPTVAALNGTPLATCNTNSAVFLFYMSVDGTVRYIENSEGEWKDVFFSSAEIIDPDEKLPGTALKLTIAEDRQAFERIRPLVFCLDNASPEQNEAYSKLKKLGQKRLKLKKPEMARLKQMEKKMISVLLQKMSQKKPIQKVQKKKVAQKEELQKKPKQILLKLKKVKMKRIKLRKLDAKRLKLKRFRMKRFKVKRFKMKRFKMKRFKTKRFKTKRFKTKKLRPRELKSRKFKMKKLRPRELKTLKKMMPNQKNLKLKCLKLENLEPRDRNQGTLNAKKSDQ</sequence>
<dbReference type="Proteomes" id="UP000517252">
    <property type="component" value="Unassembled WGS sequence"/>
</dbReference>
<comment type="caution">
    <text evidence="2">The sequence shown here is derived from an EMBL/GenBank/DDBJ whole genome shotgun (WGS) entry which is preliminary data.</text>
</comment>
<dbReference type="SUPFAM" id="SSF89372">
    <property type="entry name" value="Fucose-specific lectin"/>
    <property type="match status" value="1"/>
</dbReference>
<evidence type="ECO:0000256" key="1">
    <source>
        <dbReference type="SAM" id="MobiDB-lite"/>
    </source>
</evidence>
<evidence type="ECO:0000313" key="3">
    <source>
        <dbReference type="Proteomes" id="UP000517252"/>
    </source>
</evidence>
<accession>A0A6V8QX27</accession>
<evidence type="ECO:0000313" key="2">
    <source>
        <dbReference type="EMBL" id="GFP55478.1"/>
    </source>
</evidence>
<reference evidence="2 3" key="1">
    <citation type="submission" date="2020-07" db="EMBL/GenBank/DDBJ databases">
        <title>Trichoderma asperellum IC-1 whole genome shotgun sequence.</title>
        <authorList>
            <person name="Kanamasa S."/>
            <person name="Takahashi H."/>
        </authorList>
    </citation>
    <scope>NUCLEOTIDE SEQUENCE [LARGE SCALE GENOMIC DNA]</scope>
    <source>
        <strain evidence="2 3">IC-1</strain>
    </source>
</reference>
<dbReference type="Gene3D" id="2.120.10.70">
    <property type="entry name" value="Fucose-specific lectin"/>
    <property type="match status" value="1"/>
</dbReference>
<feature type="compositionally biased region" description="Basic and acidic residues" evidence="1">
    <location>
        <begin position="417"/>
        <end position="426"/>
    </location>
</feature>
<name>A0A6V8QX27_TRIAP</name>
<organism evidence="2 3">
    <name type="scientific">Trichoderma asperellum</name>
    <name type="common">Filamentous fungus</name>
    <dbReference type="NCBI Taxonomy" id="101201"/>
    <lineage>
        <taxon>Eukaryota</taxon>
        <taxon>Fungi</taxon>
        <taxon>Dikarya</taxon>
        <taxon>Ascomycota</taxon>
        <taxon>Pezizomycotina</taxon>
        <taxon>Sordariomycetes</taxon>
        <taxon>Hypocreomycetidae</taxon>
        <taxon>Hypocreales</taxon>
        <taxon>Hypocreaceae</taxon>
        <taxon>Trichoderma</taxon>
    </lineage>
</organism>
<gene>
    <name evidence="2" type="ORF">TASIC1_0005033600</name>
</gene>